<dbReference type="InterPro" id="IPR011650">
    <property type="entry name" value="Peptidase_M20_dimer"/>
</dbReference>
<accession>D2S0T0</accession>
<dbReference type="SUPFAM" id="SSF55031">
    <property type="entry name" value="Bacterial exopeptidase dimerisation domain"/>
    <property type="match status" value="1"/>
</dbReference>
<dbReference type="GO" id="GO:0005737">
    <property type="term" value="C:cytoplasm"/>
    <property type="evidence" value="ECO:0007669"/>
    <property type="project" value="TreeGrafter"/>
</dbReference>
<reference evidence="3 4" key="1">
    <citation type="journal article" date="2010" name="Stand. Genomic Sci.">
        <title>Complete genome sequence of Haloterrigena turkmenica type strain (4k).</title>
        <authorList>
            <person name="Saunders E."/>
            <person name="Tindall B.J."/>
            <person name="Fahnrich R."/>
            <person name="Lapidus A."/>
            <person name="Copeland A."/>
            <person name="Del Rio T.G."/>
            <person name="Lucas S."/>
            <person name="Chen F."/>
            <person name="Tice H."/>
            <person name="Cheng J.F."/>
            <person name="Han C."/>
            <person name="Detter J.C."/>
            <person name="Bruce D."/>
            <person name="Goodwin L."/>
            <person name="Chain P."/>
            <person name="Pitluck S."/>
            <person name="Pati A."/>
            <person name="Ivanova N."/>
            <person name="Mavromatis K."/>
            <person name="Chen A."/>
            <person name="Palaniappan K."/>
            <person name="Land M."/>
            <person name="Hauser L."/>
            <person name="Chang Y.J."/>
            <person name="Jeffries C.D."/>
            <person name="Brettin T."/>
            <person name="Rohde M."/>
            <person name="Goker M."/>
            <person name="Bristow J."/>
            <person name="Eisen J.A."/>
            <person name="Markowitz V."/>
            <person name="Hugenholtz P."/>
            <person name="Klenk H.P."/>
            <person name="Kyrpides N.C."/>
        </authorList>
    </citation>
    <scope>NUCLEOTIDE SEQUENCE [LARGE SCALE GENOMIC DNA]</scope>
    <source>
        <strain evidence="4">ATCC 51198 / DSM 5511 / JCM 9101 / NCIMB 13204 / VKM B-1734 / 4k</strain>
    </source>
</reference>
<evidence type="ECO:0000313" key="3">
    <source>
        <dbReference type="EMBL" id="ADB62977.1"/>
    </source>
</evidence>
<dbReference type="PANTHER" id="PTHR30575:SF3">
    <property type="entry name" value="PEPTIDASE M20 DIMERISATION DOMAIN-CONTAINING PROTEIN"/>
    <property type="match status" value="1"/>
</dbReference>
<dbReference type="EMBL" id="CP001861">
    <property type="protein sequence ID" value="ADB62977.1"/>
    <property type="molecule type" value="Genomic_DNA"/>
</dbReference>
<evidence type="ECO:0000256" key="1">
    <source>
        <dbReference type="PIRSR" id="PIRSR005962-1"/>
    </source>
</evidence>
<dbReference type="GO" id="GO:0046872">
    <property type="term" value="F:metal ion binding"/>
    <property type="evidence" value="ECO:0007669"/>
    <property type="project" value="UniProtKB-KW"/>
</dbReference>
<feature type="binding site" evidence="1">
    <location>
        <position position="204"/>
    </location>
    <ligand>
        <name>Mn(2+)</name>
        <dbReference type="ChEBI" id="CHEBI:29035"/>
        <label>2</label>
    </ligand>
</feature>
<evidence type="ECO:0000259" key="2">
    <source>
        <dbReference type="Pfam" id="PF07687"/>
    </source>
</evidence>
<dbReference type="PIRSF" id="PIRSF005962">
    <property type="entry name" value="Pept_M20D_amidohydro"/>
    <property type="match status" value="1"/>
</dbReference>
<dbReference type="KEGG" id="htu:Htur_4154"/>
<dbReference type="InterPro" id="IPR002933">
    <property type="entry name" value="Peptidase_M20"/>
</dbReference>
<keyword evidence="4" id="KW-1185">Reference proteome</keyword>
<keyword evidence="1" id="KW-0464">Manganese</keyword>
<dbReference type="Pfam" id="PF01546">
    <property type="entry name" value="Peptidase_M20"/>
    <property type="match status" value="1"/>
</dbReference>
<dbReference type="OrthoDB" id="247417at2157"/>
<dbReference type="PANTHER" id="PTHR30575">
    <property type="entry name" value="PEPTIDASE M20"/>
    <property type="match status" value="1"/>
</dbReference>
<dbReference type="Gene3D" id="3.40.630.10">
    <property type="entry name" value="Zn peptidases"/>
    <property type="match status" value="2"/>
</dbReference>
<feature type="domain" description="Peptidase M20 dimerisation" evidence="2">
    <location>
        <begin position="224"/>
        <end position="320"/>
    </location>
</feature>
<geneLocation type="plasmid" evidence="3 4">
    <name>pHTUR01</name>
</geneLocation>
<dbReference type="Proteomes" id="UP000001903">
    <property type="component" value="Plasmid pHTUR01"/>
</dbReference>
<feature type="binding site" evidence="1">
    <location>
        <position position="180"/>
    </location>
    <ligand>
        <name>Mn(2+)</name>
        <dbReference type="ChEBI" id="CHEBI:29035"/>
        <label>2</label>
    </ligand>
</feature>
<dbReference type="Pfam" id="PF07687">
    <property type="entry name" value="M20_dimer"/>
    <property type="match status" value="1"/>
</dbReference>
<keyword evidence="1" id="KW-0479">Metal-binding</keyword>
<feature type="binding site" evidence="1">
    <location>
        <position position="400"/>
    </location>
    <ligand>
        <name>Mn(2+)</name>
        <dbReference type="ChEBI" id="CHEBI:29035"/>
        <label>2</label>
    </ligand>
</feature>
<dbReference type="GO" id="GO:0046657">
    <property type="term" value="P:folic acid catabolic process"/>
    <property type="evidence" value="ECO:0007669"/>
    <property type="project" value="TreeGrafter"/>
</dbReference>
<comment type="cofactor">
    <cofactor evidence="1">
        <name>Mn(2+)</name>
        <dbReference type="ChEBI" id="CHEBI:29035"/>
    </cofactor>
    <text evidence="1">The Mn(2+) ion enhances activity.</text>
</comment>
<gene>
    <name evidence="3" type="ordered locus">Htur_4154</name>
</gene>
<dbReference type="GeneID" id="8744782"/>
<dbReference type="RefSeq" id="WP_012945221.1">
    <property type="nucleotide sequence ID" value="NC_013744.1"/>
</dbReference>
<evidence type="ECO:0000313" key="4">
    <source>
        <dbReference type="Proteomes" id="UP000001903"/>
    </source>
</evidence>
<dbReference type="SUPFAM" id="SSF53187">
    <property type="entry name" value="Zn-dependent exopeptidases"/>
    <property type="match status" value="1"/>
</dbReference>
<organism evidence="3 4">
    <name type="scientific">Haloterrigena turkmenica (strain ATCC 51198 / DSM 5511 / JCM 9101 / NCIMB 13204 / VKM B-1734 / 4k)</name>
    <name type="common">Halococcus turkmenicus</name>
    <dbReference type="NCBI Taxonomy" id="543526"/>
    <lineage>
        <taxon>Archaea</taxon>
        <taxon>Methanobacteriati</taxon>
        <taxon>Methanobacteriota</taxon>
        <taxon>Stenosarchaea group</taxon>
        <taxon>Halobacteria</taxon>
        <taxon>Halobacteriales</taxon>
        <taxon>Natrialbaceae</taxon>
        <taxon>Haloterrigena</taxon>
    </lineage>
</organism>
<dbReference type="NCBIfam" id="TIGR01891">
    <property type="entry name" value="amidohydrolases"/>
    <property type="match status" value="1"/>
</dbReference>
<dbReference type="HOGENOM" id="CLU_023257_2_1_2"/>
<dbReference type="InterPro" id="IPR036264">
    <property type="entry name" value="Bact_exopeptidase_dim_dom"/>
</dbReference>
<protein>
    <submittedName>
        <fullName evidence="3">Amidohydrolase</fullName>
    </submittedName>
</protein>
<name>D2S0T0_HALTV</name>
<sequence length="427" mass="46297">MPTETISPSEADLKEWRLEFHRYPEPGWCEFRTTVRIVEELEQLNVDEIHIGADALDPDERLGVPEEDVLSEWYEKATSETNRTDVLEQIQGGHTGVVAVVENGEGPTVGLRVDIDALPITESADDDHRPASDGFRSTNEGFMHACGHDSHITFGLGTIQSVIQRDFSGTFKVFFQPAEELLGGGKAMASGPHIDDVDYLFGAHVGLDYPTGTVVAGLDEALALARMDVTFEGESAHAGLAPNEGRNAVQALIAAAHNIYATPRHREGKTRVNIGEISADNAANIIADRATASIEVRGESTELMEYMRDAVQRHVNTAAEMHECDAEISLTGESIRQDCDGELVDLVSETVTDRSESLSLIRRDALAASEDAMYLMKAVTENGGKATYIGIGGSNPSGHHTPKFDIDEESLSIGVEVLSKSVLKRLS</sequence>
<dbReference type="GO" id="GO:0071713">
    <property type="term" value="F:para-aminobenzoyl-glutamate hydrolase activity"/>
    <property type="evidence" value="ECO:0007669"/>
    <property type="project" value="TreeGrafter"/>
</dbReference>
<dbReference type="AlphaFoldDB" id="D2S0T0"/>
<proteinExistence type="predicted"/>
<dbReference type="InterPro" id="IPR017439">
    <property type="entry name" value="Amidohydrolase"/>
</dbReference>
<feature type="binding site" evidence="1">
    <location>
        <position position="148"/>
    </location>
    <ligand>
        <name>Mn(2+)</name>
        <dbReference type="ChEBI" id="CHEBI:29035"/>
        <label>2</label>
    </ligand>
</feature>
<keyword evidence="3" id="KW-0614">Plasmid</keyword>
<feature type="binding site" evidence="1">
    <location>
        <position position="146"/>
    </location>
    <ligand>
        <name>Mn(2+)</name>
        <dbReference type="ChEBI" id="CHEBI:29035"/>
        <label>2</label>
    </ligand>
</feature>
<dbReference type="GO" id="GO:0016805">
    <property type="term" value="F:dipeptidase activity"/>
    <property type="evidence" value="ECO:0007669"/>
    <property type="project" value="TreeGrafter"/>
</dbReference>
<dbReference type="InterPro" id="IPR052030">
    <property type="entry name" value="Peptidase_M20/M20A_hydrolases"/>
</dbReference>